<evidence type="ECO:0000313" key="8">
    <source>
        <dbReference type="Proteomes" id="UP001229251"/>
    </source>
</evidence>
<evidence type="ECO:0000313" key="7">
    <source>
        <dbReference type="EMBL" id="MDK7186385.1"/>
    </source>
</evidence>
<keyword evidence="3 6" id="KW-0812">Transmembrane</keyword>
<dbReference type="Proteomes" id="UP001229251">
    <property type="component" value="Unassembled WGS sequence"/>
</dbReference>
<feature type="transmembrane region" description="Helical" evidence="6">
    <location>
        <begin position="94"/>
        <end position="114"/>
    </location>
</feature>
<feature type="transmembrane region" description="Helical" evidence="6">
    <location>
        <begin position="457"/>
        <end position="483"/>
    </location>
</feature>
<dbReference type="RefSeq" id="WP_006907609.1">
    <property type="nucleotide sequence ID" value="NZ_CP138857.1"/>
</dbReference>
<comment type="caution">
    <text evidence="7">The sequence shown here is derived from an EMBL/GenBank/DDBJ whole genome shotgun (WGS) entry which is preliminary data.</text>
</comment>
<keyword evidence="4 6" id="KW-1133">Transmembrane helix</keyword>
<evidence type="ECO:0000256" key="4">
    <source>
        <dbReference type="ARBA" id="ARBA00022989"/>
    </source>
</evidence>
<accession>A0AAJ1Q2P9</accession>
<organism evidence="7 8">
    <name type="scientific">Facklamia hominis</name>
    <dbReference type="NCBI Taxonomy" id="178214"/>
    <lineage>
        <taxon>Bacteria</taxon>
        <taxon>Bacillati</taxon>
        <taxon>Bacillota</taxon>
        <taxon>Bacilli</taxon>
        <taxon>Lactobacillales</taxon>
        <taxon>Aerococcaceae</taxon>
        <taxon>Facklamia</taxon>
    </lineage>
</organism>
<reference evidence="7" key="1">
    <citation type="submission" date="2023-05" db="EMBL/GenBank/DDBJ databases">
        <title>Cataloging the Phylogenetic Diversity of Human Bladder Bacteria.</title>
        <authorList>
            <person name="Du J."/>
        </authorList>
    </citation>
    <scope>NUCLEOTIDE SEQUENCE</scope>
    <source>
        <strain evidence="7">UMB1231</strain>
    </source>
</reference>
<dbReference type="GO" id="GO:0005886">
    <property type="term" value="C:plasma membrane"/>
    <property type="evidence" value="ECO:0007669"/>
    <property type="project" value="UniProtKB-SubCell"/>
</dbReference>
<feature type="transmembrane region" description="Helical" evidence="6">
    <location>
        <begin position="183"/>
        <end position="203"/>
    </location>
</feature>
<evidence type="ECO:0000256" key="1">
    <source>
        <dbReference type="ARBA" id="ARBA00004651"/>
    </source>
</evidence>
<evidence type="ECO:0000256" key="2">
    <source>
        <dbReference type="ARBA" id="ARBA00022475"/>
    </source>
</evidence>
<evidence type="ECO:0008006" key="9">
    <source>
        <dbReference type="Google" id="ProtNLM"/>
    </source>
</evidence>
<feature type="transmembrane region" description="Helical" evidence="6">
    <location>
        <begin position="154"/>
        <end position="177"/>
    </location>
</feature>
<name>A0AAJ1Q2P9_9LACT</name>
<dbReference type="EMBL" id="JASOOE010000001">
    <property type="protein sequence ID" value="MDK7186385.1"/>
    <property type="molecule type" value="Genomic_DNA"/>
</dbReference>
<feature type="transmembrane region" description="Helical" evidence="6">
    <location>
        <begin position="6"/>
        <end position="27"/>
    </location>
</feature>
<dbReference type="PANTHER" id="PTHR30250">
    <property type="entry name" value="PST FAMILY PREDICTED COLANIC ACID TRANSPORTER"/>
    <property type="match status" value="1"/>
</dbReference>
<sequence length="503" mass="58388">MRSKKAVFNIIANLFLQIFIFAYGFILPKIVIQKYGSNVNGLISSITQFLSYISLLESGVGPVVKSILYKPLSNHNKSEIEDILYSTEVFFKRIAYIFLVYILILFFVYPRIIVGDMNRFYISSLIVIIAISIFAEYFFGMVYSIFLQANQESYVISSIQIITYILAITFSLVISQFNISIHMFRLVLSLIFLLRPIIQWTYVKKKYDISLKNANKDYNLSNKWDGLAQHIAYVIHTNTDITILTIFSSLSEVSVYSVHMIVVKGIKALITSFTNGIDASFGDMISKHEMNNLRRKFEAYELFYFLMCAIFFSCTFALIIPFITLYTKNFNDANYIRPLFCILLVMSELIWAIRLPYLTIVYAAGRFKETRVGAWIECILNIFISVISVKYWGIIGVTIGTIVAMLFRTTEFVFYSNKNILNTNVFSSLKKILLMVCIILFNVICISSFLKIQYSSYFIWFLSALKVFIIYSFISFFIIILFYRNIVMVSIEFIKFSIFKRRS</sequence>
<proteinExistence type="predicted"/>
<dbReference type="AlphaFoldDB" id="A0AAJ1Q2P9"/>
<dbReference type="PANTHER" id="PTHR30250:SF26">
    <property type="entry name" value="PSMA PROTEIN"/>
    <property type="match status" value="1"/>
</dbReference>
<dbReference type="InterPro" id="IPR050833">
    <property type="entry name" value="Poly_Biosynth_Transport"/>
</dbReference>
<feature type="transmembrane region" description="Helical" evidence="6">
    <location>
        <begin position="120"/>
        <end position="147"/>
    </location>
</feature>
<evidence type="ECO:0000256" key="5">
    <source>
        <dbReference type="ARBA" id="ARBA00023136"/>
    </source>
</evidence>
<feature type="transmembrane region" description="Helical" evidence="6">
    <location>
        <begin position="335"/>
        <end position="357"/>
    </location>
</feature>
<feature type="transmembrane region" description="Helical" evidence="6">
    <location>
        <begin position="302"/>
        <end position="323"/>
    </location>
</feature>
<evidence type="ECO:0000256" key="6">
    <source>
        <dbReference type="SAM" id="Phobius"/>
    </source>
</evidence>
<feature type="transmembrane region" description="Helical" evidence="6">
    <location>
        <begin position="432"/>
        <end position="450"/>
    </location>
</feature>
<comment type="subcellular location">
    <subcellularLocation>
        <location evidence="1">Cell membrane</location>
        <topology evidence="1">Multi-pass membrane protein</topology>
    </subcellularLocation>
</comment>
<protein>
    <recommendedName>
        <fullName evidence="9">Sugar isomerase</fullName>
    </recommendedName>
</protein>
<keyword evidence="2" id="KW-1003">Cell membrane</keyword>
<feature type="transmembrane region" description="Helical" evidence="6">
    <location>
        <begin position="378"/>
        <end position="407"/>
    </location>
</feature>
<gene>
    <name evidence="7" type="ORF">QP433_00135</name>
</gene>
<evidence type="ECO:0000256" key="3">
    <source>
        <dbReference type="ARBA" id="ARBA00022692"/>
    </source>
</evidence>
<keyword evidence="5 6" id="KW-0472">Membrane</keyword>